<sequence length="100" mass="11534">MWVVVVVRLENSRREGEGALSKKRNSPCGGWGSKRPMVYFGASMNDPHKSIDLNRWKTNWSSDQIEWNGSLVNAQFNSFYSTFSVLSYRQEINLEQVCLN</sequence>
<evidence type="ECO:0000313" key="2">
    <source>
        <dbReference type="Proteomes" id="UP000499080"/>
    </source>
</evidence>
<name>A0A4Y2FA46_ARAVE</name>
<dbReference type="EMBL" id="BGPR01000842">
    <property type="protein sequence ID" value="GBM37508.1"/>
    <property type="molecule type" value="Genomic_DNA"/>
</dbReference>
<reference evidence="1 2" key="1">
    <citation type="journal article" date="2019" name="Sci. Rep.">
        <title>Orb-weaving spider Araneus ventricosus genome elucidates the spidroin gene catalogue.</title>
        <authorList>
            <person name="Kono N."/>
            <person name="Nakamura H."/>
            <person name="Ohtoshi R."/>
            <person name="Moran D.A.P."/>
            <person name="Shinohara A."/>
            <person name="Yoshida Y."/>
            <person name="Fujiwara M."/>
            <person name="Mori M."/>
            <person name="Tomita M."/>
            <person name="Arakawa K."/>
        </authorList>
    </citation>
    <scope>NUCLEOTIDE SEQUENCE [LARGE SCALE GENOMIC DNA]</scope>
</reference>
<organism evidence="1 2">
    <name type="scientific">Araneus ventricosus</name>
    <name type="common">Orbweaver spider</name>
    <name type="synonym">Epeira ventricosa</name>
    <dbReference type="NCBI Taxonomy" id="182803"/>
    <lineage>
        <taxon>Eukaryota</taxon>
        <taxon>Metazoa</taxon>
        <taxon>Ecdysozoa</taxon>
        <taxon>Arthropoda</taxon>
        <taxon>Chelicerata</taxon>
        <taxon>Arachnida</taxon>
        <taxon>Araneae</taxon>
        <taxon>Araneomorphae</taxon>
        <taxon>Entelegynae</taxon>
        <taxon>Araneoidea</taxon>
        <taxon>Araneidae</taxon>
        <taxon>Araneus</taxon>
    </lineage>
</organism>
<comment type="caution">
    <text evidence="1">The sequence shown here is derived from an EMBL/GenBank/DDBJ whole genome shotgun (WGS) entry which is preliminary data.</text>
</comment>
<protein>
    <submittedName>
        <fullName evidence="1">Uncharacterized protein</fullName>
    </submittedName>
</protein>
<dbReference type="Proteomes" id="UP000499080">
    <property type="component" value="Unassembled WGS sequence"/>
</dbReference>
<evidence type="ECO:0000313" key="1">
    <source>
        <dbReference type="EMBL" id="GBM37508.1"/>
    </source>
</evidence>
<keyword evidence="2" id="KW-1185">Reference proteome</keyword>
<accession>A0A4Y2FA46</accession>
<proteinExistence type="predicted"/>
<gene>
    <name evidence="1" type="ORF">AVEN_224393_1</name>
</gene>
<dbReference type="AlphaFoldDB" id="A0A4Y2FA46"/>